<evidence type="ECO:0000313" key="2">
    <source>
        <dbReference type="Proteomes" id="UP000178565"/>
    </source>
</evidence>
<dbReference type="Proteomes" id="UP000178565">
    <property type="component" value="Unassembled WGS sequence"/>
</dbReference>
<reference evidence="1 2" key="1">
    <citation type="journal article" date="2016" name="Nat. Commun.">
        <title>Thousands of microbial genomes shed light on interconnected biogeochemical processes in an aquifer system.</title>
        <authorList>
            <person name="Anantharaman K."/>
            <person name="Brown C.T."/>
            <person name="Hug L.A."/>
            <person name="Sharon I."/>
            <person name="Castelle C.J."/>
            <person name="Probst A.J."/>
            <person name="Thomas B.C."/>
            <person name="Singh A."/>
            <person name="Wilkins M.J."/>
            <person name="Karaoz U."/>
            <person name="Brodie E.L."/>
            <person name="Williams K.H."/>
            <person name="Hubbard S.S."/>
            <person name="Banfield J.F."/>
        </authorList>
    </citation>
    <scope>NUCLEOTIDE SEQUENCE [LARGE SCALE GENOMIC DNA]</scope>
</reference>
<sequence length="80" mass="9479">MLEISEPVNVWVFFKGNSIQPWCFFWNKRQIKVEKINLVHTSKEGSNLFYHFSVSSGGNFYRLQFDAGKMKWTLEAVEEE</sequence>
<evidence type="ECO:0000313" key="1">
    <source>
        <dbReference type="EMBL" id="OGE42467.1"/>
    </source>
</evidence>
<name>A0A1F5KNF0_9BACT</name>
<gene>
    <name evidence="1" type="ORF">A3B45_01535</name>
</gene>
<organism evidence="1 2">
    <name type="scientific">Candidatus Daviesbacteria bacterium RIFCSPLOWO2_01_FULL_39_12</name>
    <dbReference type="NCBI Taxonomy" id="1797785"/>
    <lineage>
        <taxon>Bacteria</taxon>
        <taxon>Candidatus Daviesiibacteriota</taxon>
    </lineage>
</organism>
<dbReference type="STRING" id="1797785.A3B45_01535"/>
<protein>
    <submittedName>
        <fullName evidence="1">Uncharacterized protein</fullName>
    </submittedName>
</protein>
<accession>A0A1F5KNF0</accession>
<dbReference type="AlphaFoldDB" id="A0A1F5KNF0"/>
<comment type="caution">
    <text evidence="1">The sequence shown here is derived from an EMBL/GenBank/DDBJ whole genome shotgun (WGS) entry which is preliminary data.</text>
</comment>
<proteinExistence type="predicted"/>
<dbReference type="EMBL" id="MFDM01000024">
    <property type="protein sequence ID" value="OGE42467.1"/>
    <property type="molecule type" value="Genomic_DNA"/>
</dbReference>